<reference evidence="1" key="1">
    <citation type="submission" date="2019-08" db="EMBL/GenBank/DDBJ databases">
        <authorList>
            <person name="Kucharzyk K."/>
            <person name="Murdoch R.W."/>
            <person name="Higgins S."/>
            <person name="Loffler F."/>
        </authorList>
    </citation>
    <scope>NUCLEOTIDE SEQUENCE</scope>
</reference>
<name>A0A645J5Q9_9ZZZZ</name>
<proteinExistence type="predicted"/>
<accession>A0A645J5Q9</accession>
<gene>
    <name evidence="1" type="ORF">SDC9_206705</name>
</gene>
<protein>
    <submittedName>
        <fullName evidence="1">Uncharacterized protein</fullName>
    </submittedName>
</protein>
<evidence type="ECO:0000313" key="1">
    <source>
        <dbReference type="EMBL" id="MPN58988.1"/>
    </source>
</evidence>
<comment type="caution">
    <text evidence="1">The sequence shown here is derived from an EMBL/GenBank/DDBJ whole genome shotgun (WGS) entry which is preliminary data.</text>
</comment>
<dbReference type="EMBL" id="VSSQ01132450">
    <property type="protein sequence ID" value="MPN58988.1"/>
    <property type="molecule type" value="Genomic_DNA"/>
</dbReference>
<organism evidence="1">
    <name type="scientific">bioreactor metagenome</name>
    <dbReference type="NCBI Taxonomy" id="1076179"/>
    <lineage>
        <taxon>unclassified sequences</taxon>
        <taxon>metagenomes</taxon>
        <taxon>ecological metagenomes</taxon>
    </lineage>
</organism>
<dbReference type="AlphaFoldDB" id="A0A645J5Q9"/>
<sequence>MSLDPLAVQHLLDLHRRGGLAGAGGPGQQDNARFRPMGRNLFRGLLDLFLEF</sequence>